<dbReference type="OrthoDB" id="2504727at2"/>
<dbReference type="AlphaFoldDB" id="A0A158BZ88"/>
<proteinExistence type="predicted"/>
<dbReference type="RefSeq" id="WP_061176744.1">
    <property type="nucleotide sequence ID" value="NZ_FCOE02000014.1"/>
</dbReference>
<organism evidence="1 2">
    <name type="scientific">Caballeronia pedi</name>
    <dbReference type="NCBI Taxonomy" id="1777141"/>
    <lineage>
        <taxon>Bacteria</taxon>
        <taxon>Pseudomonadati</taxon>
        <taxon>Pseudomonadota</taxon>
        <taxon>Betaproteobacteria</taxon>
        <taxon>Burkholderiales</taxon>
        <taxon>Burkholderiaceae</taxon>
        <taxon>Caballeronia</taxon>
    </lineage>
</organism>
<dbReference type="EMBL" id="FCOE02000014">
    <property type="protein sequence ID" value="SAK75424.1"/>
    <property type="molecule type" value="Genomic_DNA"/>
</dbReference>
<keyword evidence="2" id="KW-1185">Reference proteome</keyword>
<gene>
    <name evidence="1" type="ORF">AWB80_04352</name>
</gene>
<evidence type="ECO:0000313" key="2">
    <source>
        <dbReference type="Proteomes" id="UP000054911"/>
    </source>
</evidence>
<sequence>METNREIDSAQKASIVFDALKAGKLKIRQEDEVWARELMALPRRITGLLDVSKLSPRTLAIVRAAALALSGLDLNSEESVVEKALSTLDAQCILFHHYEELFSALVGANSSAVASTEEIKSRVLDRIRLADHAVFDDFNAAVGELKLFYEQNAAAMFRAGKSLGGVKVVLGGQRKFGGSTLSATRIGGLYCDTQLIPDPVFPFLKGDLQLNALHLHLAIVLFHILPLRPLVDARLSVPPVLVFPSFEEDLERKDAITQAGMESMFLKVVAPACNASVASLEDLFDYATKHERAFLAAITNEKLFIPPGGTAETVGTADESLDIYLRDLKGLRDSKMLSRMEKMPRGALVLNAILERLRPQYHLAENADELDAQPMLSLPVHWYYFERCARAETRELVRQQVLSRDAFDILRALQDDSLTWLANVPIGGLVELRERMEHAELREQLKKFTTQLTATGPAELEAVLREVRHGLNVLIQRQKKAIKDVEDRYAPKYSSTAAGIAIGALAGASMFFMPTLAVAAGVTAPIATALGGVGGGSLAIAKDAVGQLVEKRRVRKSMLGMLATARNASK</sequence>
<reference evidence="1" key="1">
    <citation type="submission" date="2016-01" db="EMBL/GenBank/DDBJ databases">
        <authorList>
            <person name="Peeters C."/>
        </authorList>
    </citation>
    <scope>NUCLEOTIDE SEQUENCE [LARGE SCALE GENOMIC DNA]</scope>
    <source>
        <strain evidence="1">LMG 29323</strain>
    </source>
</reference>
<evidence type="ECO:0000313" key="1">
    <source>
        <dbReference type="EMBL" id="SAK75424.1"/>
    </source>
</evidence>
<protein>
    <submittedName>
        <fullName evidence="1">Uncharacterized protein</fullName>
    </submittedName>
</protein>
<accession>A0A158BZ88</accession>
<dbReference type="Proteomes" id="UP000054911">
    <property type="component" value="Unassembled WGS sequence"/>
</dbReference>
<name>A0A158BZ88_9BURK</name>
<comment type="caution">
    <text evidence="1">The sequence shown here is derived from an EMBL/GenBank/DDBJ whole genome shotgun (WGS) entry which is preliminary data.</text>
</comment>